<dbReference type="InterPro" id="IPR026414">
    <property type="entry name" value="ExosoTase_F-assoc_memb"/>
</dbReference>
<name>A0A370QL52_9FLAO</name>
<evidence type="ECO:0000313" key="3">
    <source>
        <dbReference type="Proteomes" id="UP000255317"/>
    </source>
</evidence>
<evidence type="ECO:0000256" key="1">
    <source>
        <dbReference type="SAM" id="Phobius"/>
    </source>
</evidence>
<feature type="transmembrane region" description="Helical" evidence="1">
    <location>
        <begin position="58"/>
        <end position="75"/>
    </location>
</feature>
<reference evidence="2 3" key="1">
    <citation type="submission" date="2018-07" db="EMBL/GenBank/DDBJ databases">
        <title>Genomic Encyclopedia of Type Strains, Phase IV (KMG-IV): sequencing the most valuable type-strain genomes for metagenomic binning, comparative biology and taxonomic classification.</title>
        <authorList>
            <person name="Goeker M."/>
        </authorList>
    </citation>
    <scope>NUCLEOTIDE SEQUENCE [LARGE SCALE GENOMIC DNA]</scope>
    <source>
        <strain evidence="2 3">DSM 101478</strain>
    </source>
</reference>
<keyword evidence="1" id="KW-0472">Membrane</keyword>
<organism evidence="2 3">
    <name type="scientific">Marinirhabdus gelatinilytica</name>
    <dbReference type="NCBI Taxonomy" id="1703343"/>
    <lineage>
        <taxon>Bacteria</taxon>
        <taxon>Pseudomonadati</taxon>
        <taxon>Bacteroidota</taxon>
        <taxon>Flavobacteriia</taxon>
        <taxon>Flavobacteriales</taxon>
        <taxon>Flavobacteriaceae</taxon>
    </lineage>
</organism>
<dbReference type="AlphaFoldDB" id="A0A370QL52"/>
<comment type="caution">
    <text evidence="2">The sequence shown here is derived from an EMBL/GenBank/DDBJ whole genome shotgun (WGS) entry which is preliminary data.</text>
</comment>
<accession>A0A370QL52</accession>
<dbReference type="Proteomes" id="UP000255317">
    <property type="component" value="Unassembled WGS sequence"/>
</dbReference>
<dbReference type="OrthoDB" id="982493at2"/>
<keyword evidence="3" id="KW-1185">Reference proteome</keyword>
<protein>
    <submittedName>
        <fullName evidence="2">Exosortase F-associated protein</fullName>
    </submittedName>
</protein>
<keyword evidence="1" id="KW-0812">Transmembrane</keyword>
<dbReference type="EMBL" id="QRAO01000001">
    <property type="protein sequence ID" value="RDK89107.1"/>
    <property type="molecule type" value="Genomic_DNA"/>
</dbReference>
<proteinExistence type="predicted"/>
<feature type="transmembrane region" description="Helical" evidence="1">
    <location>
        <begin position="116"/>
        <end position="137"/>
    </location>
</feature>
<keyword evidence="1" id="KW-1133">Transmembrane helix</keyword>
<gene>
    <name evidence="2" type="ORF">C8D94_101987</name>
</gene>
<feature type="transmembrane region" description="Helical" evidence="1">
    <location>
        <begin position="87"/>
        <end position="104"/>
    </location>
</feature>
<sequence>MNKMLKFFLALLAFVLLVLVRLFEENLFYDPLLSFFKTDHTTEALPDLETGKLLLHTFFRYVINGVLSIFILWILFQKKGAVKFSIVLYSILFVSLFIVFFILLKSSQPGEHLALFYVRRFLIQPLLLLLLLPAFYVQRLNKSL</sequence>
<evidence type="ECO:0000313" key="2">
    <source>
        <dbReference type="EMBL" id="RDK89107.1"/>
    </source>
</evidence>
<dbReference type="NCBIfam" id="TIGR04127">
    <property type="entry name" value="flavo_near_exo"/>
    <property type="match status" value="1"/>
</dbReference>